<comment type="catalytic activity">
    <reaction evidence="8">
        <text>Couples ATP hydrolysis with the unwinding of duplex DNA by translocating in the 3'-5' direction.</text>
        <dbReference type="EC" id="5.6.2.4"/>
    </reaction>
</comment>
<dbReference type="EMBL" id="ABVQ01000035">
    <property type="protein sequence ID" value="EEC57991.1"/>
    <property type="molecule type" value="Genomic_DNA"/>
</dbReference>
<dbReference type="GO" id="GO:0005829">
    <property type="term" value="C:cytosol"/>
    <property type="evidence" value="ECO:0007669"/>
    <property type="project" value="TreeGrafter"/>
</dbReference>
<evidence type="ECO:0000259" key="12">
    <source>
        <dbReference type="PROSITE" id="PS51198"/>
    </source>
</evidence>
<reference evidence="14 15" key="1">
    <citation type="submission" date="2008-11" db="EMBL/GenBank/DDBJ databases">
        <title>Draft genome sequence of Bacteroides pectinophilus (ATCC 43243).</title>
        <authorList>
            <person name="Sudarsanam P."/>
            <person name="Ley R."/>
            <person name="Guruge J."/>
            <person name="Turnbaugh P.J."/>
            <person name="Mahowald M."/>
            <person name="Liep D."/>
            <person name="Gordon J."/>
        </authorList>
    </citation>
    <scope>NUCLEOTIDE SEQUENCE [LARGE SCALE GENOMIC DNA]</scope>
    <source>
        <strain evidence="14 15">ATCC 43243</strain>
    </source>
</reference>
<comment type="similarity">
    <text evidence="1">Belongs to the helicase family. UvrD subfamily.</text>
</comment>
<evidence type="ECO:0000256" key="10">
    <source>
        <dbReference type="ARBA" id="ARBA00048988"/>
    </source>
</evidence>
<dbReference type="GO" id="GO:0003677">
    <property type="term" value="F:DNA binding"/>
    <property type="evidence" value="ECO:0007669"/>
    <property type="project" value="UniProtKB-KW"/>
</dbReference>
<dbReference type="EC" id="5.6.2.4" evidence="9"/>
<proteinExistence type="inferred from homology"/>
<dbReference type="PANTHER" id="PTHR11070">
    <property type="entry name" value="UVRD / RECB / PCRA DNA HELICASE FAMILY MEMBER"/>
    <property type="match status" value="1"/>
</dbReference>
<dbReference type="InterPro" id="IPR013986">
    <property type="entry name" value="DExx_box_DNA_helicase_dom_sf"/>
</dbReference>
<dbReference type="GO" id="GO:0016887">
    <property type="term" value="F:ATP hydrolysis activity"/>
    <property type="evidence" value="ECO:0007669"/>
    <property type="project" value="RHEA"/>
</dbReference>
<evidence type="ECO:0000256" key="6">
    <source>
        <dbReference type="ARBA" id="ARBA00023125"/>
    </source>
</evidence>
<dbReference type="Pfam" id="PF00580">
    <property type="entry name" value="UvrD-helicase"/>
    <property type="match status" value="1"/>
</dbReference>
<gene>
    <name evidence="14" type="ORF">BACPEC_00976</name>
</gene>
<name>B7AQL9_9FIRM</name>
<sequence length="621" mass="72255">MNKSEAQIRAINHFNGPCQVIAGPGSGKTTVITHRTLSLIRDHGVSPSNILVITFTRMAAGEMKERFLRLAAKEDTAGRMTGEAGRVTFGTFHAVFFTILKHAYNYSAQNIVREEQQREAIRQSIARYQIETEDENEFISQLLAEISRVKSEGINPDMYYSINCSETVFRDIYRDYAHMLESNRLIDFDDMLVYCYELLSKRPDILKAWQNKFRYILVDEFQDINRMQYEVVKLLAGKTQNIFIVGDDDQSIYGFRGAKPEIMLNFERDFKNVMRIKLDVNYRSTPQIVNSARRVIEHNIKRFKKDIRTVNATGEPVDVRNFQDTIAENSAIVDMIRREVSAGNAAYSDIAVLTRTNIGGRQLMGKFIEYNIPFVTRDSIPNLYEHWIAKNIFAYIRLAMGSRSRDTFLQVMNRPKRYISRDMLMEEVVDFNILKSRYSDRDWMVERIADLEGDIKVLERCSPLAAVNYIRRAIGYDCYLREYSAERRISEDDLFAVIDELQESASQFNTYDEWFAYIEQYTEEIKTQTAKHYGRSADSNAVTICTMHSAKGLEYPEVFIIDANEGVTPYSKAALDEEIEEERRMFYVAMTRAKSRLHVYSVRERYNKTLEVSRFVKEILK</sequence>
<feature type="domain" description="UvrD-like helicase C-terminal" evidence="13">
    <location>
        <begin position="286"/>
        <end position="552"/>
    </location>
</feature>
<keyword evidence="15" id="KW-1185">Reference proteome</keyword>
<organism evidence="14 15">
    <name type="scientific">[Bacteroides] pectinophilus ATCC 43243</name>
    <dbReference type="NCBI Taxonomy" id="483218"/>
    <lineage>
        <taxon>Bacteria</taxon>
        <taxon>Bacillati</taxon>
        <taxon>Bacillota</taxon>
        <taxon>Clostridia</taxon>
        <taxon>Eubacteriales</taxon>
    </lineage>
</organism>
<dbReference type="PROSITE" id="PS51198">
    <property type="entry name" value="UVRD_HELICASE_ATP_BIND"/>
    <property type="match status" value="1"/>
</dbReference>
<dbReference type="GO" id="GO:0033202">
    <property type="term" value="C:DNA helicase complex"/>
    <property type="evidence" value="ECO:0007669"/>
    <property type="project" value="TreeGrafter"/>
</dbReference>
<dbReference type="PROSITE" id="PS51217">
    <property type="entry name" value="UVRD_HELICASE_CTER"/>
    <property type="match status" value="1"/>
</dbReference>
<keyword evidence="5 11" id="KW-0067">ATP-binding</keyword>
<evidence type="ECO:0000313" key="14">
    <source>
        <dbReference type="EMBL" id="EEC57991.1"/>
    </source>
</evidence>
<dbReference type="Gene3D" id="1.10.486.10">
    <property type="entry name" value="PCRA, domain 4"/>
    <property type="match status" value="1"/>
</dbReference>
<dbReference type="InterPro" id="IPR014016">
    <property type="entry name" value="UvrD-like_ATP-bd"/>
</dbReference>
<evidence type="ECO:0000256" key="8">
    <source>
        <dbReference type="ARBA" id="ARBA00034617"/>
    </source>
</evidence>
<dbReference type="PANTHER" id="PTHR11070:SF2">
    <property type="entry name" value="ATP-DEPENDENT DNA HELICASE SRS2"/>
    <property type="match status" value="1"/>
</dbReference>
<feature type="binding site" evidence="11">
    <location>
        <begin position="22"/>
        <end position="29"/>
    </location>
    <ligand>
        <name>ATP</name>
        <dbReference type="ChEBI" id="CHEBI:30616"/>
    </ligand>
</feature>
<dbReference type="CDD" id="cd17932">
    <property type="entry name" value="DEXQc_UvrD"/>
    <property type="match status" value="1"/>
</dbReference>
<dbReference type="Gene3D" id="3.40.50.300">
    <property type="entry name" value="P-loop containing nucleotide triphosphate hydrolases"/>
    <property type="match status" value="2"/>
</dbReference>
<keyword evidence="7" id="KW-0413">Isomerase</keyword>
<evidence type="ECO:0000256" key="1">
    <source>
        <dbReference type="ARBA" id="ARBA00009922"/>
    </source>
</evidence>
<dbReference type="eggNOG" id="COG0210">
    <property type="taxonomic scope" value="Bacteria"/>
</dbReference>
<evidence type="ECO:0000256" key="11">
    <source>
        <dbReference type="PROSITE-ProRule" id="PRU00560"/>
    </source>
</evidence>
<dbReference type="InterPro" id="IPR027417">
    <property type="entry name" value="P-loop_NTPase"/>
</dbReference>
<dbReference type="Pfam" id="PF13361">
    <property type="entry name" value="UvrD_C"/>
    <property type="match status" value="1"/>
</dbReference>
<dbReference type="GO" id="GO:0000725">
    <property type="term" value="P:recombinational repair"/>
    <property type="evidence" value="ECO:0007669"/>
    <property type="project" value="TreeGrafter"/>
</dbReference>
<keyword evidence="4 11" id="KW-0347">Helicase</keyword>
<keyword evidence="6" id="KW-0238">DNA-binding</keyword>
<dbReference type="Gene3D" id="1.10.10.160">
    <property type="match status" value="1"/>
</dbReference>
<feature type="domain" description="UvrD-like helicase ATP-binding" evidence="12">
    <location>
        <begin position="1"/>
        <end position="285"/>
    </location>
</feature>
<dbReference type="HOGENOM" id="CLU_004585_6_1_9"/>
<keyword evidence="3 11" id="KW-0378">Hydrolase</keyword>
<dbReference type="SUPFAM" id="SSF52540">
    <property type="entry name" value="P-loop containing nucleoside triphosphate hydrolases"/>
    <property type="match status" value="1"/>
</dbReference>
<keyword evidence="2 11" id="KW-0547">Nucleotide-binding</keyword>
<dbReference type="STRING" id="483218.BACPEC_00976"/>
<evidence type="ECO:0000259" key="13">
    <source>
        <dbReference type="PROSITE" id="PS51217"/>
    </source>
</evidence>
<accession>B7AQL9</accession>
<dbReference type="InterPro" id="IPR000212">
    <property type="entry name" value="DNA_helicase_UvrD/REP"/>
</dbReference>
<dbReference type="Proteomes" id="UP000003136">
    <property type="component" value="Unassembled WGS sequence"/>
</dbReference>
<evidence type="ECO:0000256" key="5">
    <source>
        <dbReference type="ARBA" id="ARBA00022840"/>
    </source>
</evidence>
<dbReference type="GO" id="GO:0043138">
    <property type="term" value="F:3'-5' DNA helicase activity"/>
    <property type="evidence" value="ECO:0007669"/>
    <property type="project" value="UniProtKB-EC"/>
</dbReference>
<evidence type="ECO:0000256" key="9">
    <source>
        <dbReference type="ARBA" id="ARBA00034808"/>
    </source>
</evidence>
<evidence type="ECO:0000256" key="7">
    <source>
        <dbReference type="ARBA" id="ARBA00023235"/>
    </source>
</evidence>
<evidence type="ECO:0000256" key="2">
    <source>
        <dbReference type="ARBA" id="ARBA00022741"/>
    </source>
</evidence>
<evidence type="ECO:0000256" key="4">
    <source>
        <dbReference type="ARBA" id="ARBA00022806"/>
    </source>
</evidence>
<dbReference type="InterPro" id="IPR014017">
    <property type="entry name" value="DNA_helicase_UvrD-like_C"/>
</dbReference>
<dbReference type="GO" id="GO:0005524">
    <property type="term" value="F:ATP binding"/>
    <property type="evidence" value="ECO:0007669"/>
    <property type="project" value="UniProtKB-UniRule"/>
</dbReference>
<protein>
    <recommendedName>
        <fullName evidence="9">DNA 3'-5' helicase</fullName>
        <ecNumber evidence="9">5.6.2.4</ecNumber>
    </recommendedName>
</protein>
<comment type="catalytic activity">
    <reaction evidence="10">
        <text>ATP + H2O = ADP + phosphate + H(+)</text>
        <dbReference type="Rhea" id="RHEA:13065"/>
        <dbReference type="ChEBI" id="CHEBI:15377"/>
        <dbReference type="ChEBI" id="CHEBI:15378"/>
        <dbReference type="ChEBI" id="CHEBI:30616"/>
        <dbReference type="ChEBI" id="CHEBI:43474"/>
        <dbReference type="ChEBI" id="CHEBI:456216"/>
        <dbReference type="EC" id="5.6.2.4"/>
    </reaction>
</comment>
<dbReference type="AlphaFoldDB" id="B7AQL9"/>
<evidence type="ECO:0000256" key="3">
    <source>
        <dbReference type="ARBA" id="ARBA00022801"/>
    </source>
</evidence>
<reference evidence="14 15" key="2">
    <citation type="submission" date="2008-11" db="EMBL/GenBank/DDBJ databases">
        <authorList>
            <person name="Fulton L."/>
            <person name="Clifton S."/>
            <person name="Fulton B."/>
            <person name="Xu J."/>
            <person name="Minx P."/>
            <person name="Pepin K.H."/>
            <person name="Johnson M."/>
            <person name="Bhonagiri V."/>
            <person name="Nash W.E."/>
            <person name="Mardis E.R."/>
            <person name="Wilson R.K."/>
        </authorList>
    </citation>
    <scope>NUCLEOTIDE SEQUENCE [LARGE SCALE GENOMIC DNA]</scope>
    <source>
        <strain evidence="14 15">ATCC 43243</strain>
    </source>
</reference>
<evidence type="ECO:0000313" key="15">
    <source>
        <dbReference type="Proteomes" id="UP000003136"/>
    </source>
</evidence>